<comment type="caution">
    <text evidence="1">The sequence shown here is derived from an EMBL/GenBank/DDBJ whole genome shotgun (WGS) entry which is preliminary data.</text>
</comment>
<proteinExistence type="predicted"/>
<dbReference type="EMBL" id="SJPK01000003">
    <property type="protein sequence ID" value="TWT72893.1"/>
    <property type="molecule type" value="Genomic_DNA"/>
</dbReference>
<dbReference type="AlphaFoldDB" id="A0A5C5YDL5"/>
<sequence length="134" mass="14494">MLSAIELHDTIVTHCGQRDGDLVLRLSPALLHRAPTSPGFEAGDVFMLDLDVVLRHGAFREPFTELPTKLQGGSITVRSDRYDNCVPFPLDIGGPVTVALIDYNGRDVELTANAISLVPTSSEIYLESFPGSDA</sequence>
<organism evidence="1 2">
    <name type="scientific">Allorhodopirellula solitaria</name>
    <dbReference type="NCBI Taxonomy" id="2527987"/>
    <lineage>
        <taxon>Bacteria</taxon>
        <taxon>Pseudomonadati</taxon>
        <taxon>Planctomycetota</taxon>
        <taxon>Planctomycetia</taxon>
        <taxon>Pirellulales</taxon>
        <taxon>Pirellulaceae</taxon>
        <taxon>Allorhodopirellula</taxon>
    </lineage>
</organism>
<dbReference type="Proteomes" id="UP000318053">
    <property type="component" value="Unassembled WGS sequence"/>
</dbReference>
<dbReference type="RefSeq" id="WP_146390503.1">
    <property type="nucleotide sequence ID" value="NZ_SJPK01000003.1"/>
</dbReference>
<dbReference type="OrthoDB" id="9153171at2"/>
<evidence type="ECO:0000313" key="2">
    <source>
        <dbReference type="Proteomes" id="UP000318053"/>
    </source>
</evidence>
<evidence type="ECO:0000313" key="1">
    <source>
        <dbReference type="EMBL" id="TWT72893.1"/>
    </source>
</evidence>
<keyword evidence="2" id="KW-1185">Reference proteome</keyword>
<gene>
    <name evidence="1" type="ORF">CA85_13540</name>
</gene>
<accession>A0A5C5YDL5</accession>
<reference evidence="1 2" key="1">
    <citation type="submission" date="2019-02" db="EMBL/GenBank/DDBJ databases">
        <title>Deep-cultivation of Planctomycetes and their phenomic and genomic characterization uncovers novel biology.</title>
        <authorList>
            <person name="Wiegand S."/>
            <person name="Jogler M."/>
            <person name="Boedeker C."/>
            <person name="Pinto D."/>
            <person name="Vollmers J."/>
            <person name="Rivas-Marin E."/>
            <person name="Kohn T."/>
            <person name="Peeters S.H."/>
            <person name="Heuer A."/>
            <person name="Rast P."/>
            <person name="Oberbeckmann S."/>
            <person name="Bunk B."/>
            <person name="Jeske O."/>
            <person name="Meyerdierks A."/>
            <person name="Storesund J.E."/>
            <person name="Kallscheuer N."/>
            <person name="Luecker S."/>
            <person name="Lage O.M."/>
            <person name="Pohl T."/>
            <person name="Merkel B.J."/>
            <person name="Hornburger P."/>
            <person name="Mueller R.-W."/>
            <person name="Bruemmer F."/>
            <person name="Labrenz M."/>
            <person name="Spormann A.M."/>
            <person name="Op Den Camp H."/>
            <person name="Overmann J."/>
            <person name="Amann R."/>
            <person name="Jetten M.S.M."/>
            <person name="Mascher T."/>
            <person name="Medema M.H."/>
            <person name="Devos D.P."/>
            <person name="Kaster A.-K."/>
            <person name="Ovreas L."/>
            <person name="Rohde M."/>
            <person name="Galperin M.Y."/>
            <person name="Jogler C."/>
        </authorList>
    </citation>
    <scope>NUCLEOTIDE SEQUENCE [LARGE SCALE GENOMIC DNA]</scope>
    <source>
        <strain evidence="1 2">CA85</strain>
    </source>
</reference>
<protein>
    <submittedName>
        <fullName evidence="1">Uncharacterized protein</fullName>
    </submittedName>
</protein>
<name>A0A5C5YDL5_9BACT</name>